<evidence type="ECO:0000256" key="1">
    <source>
        <dbReference type="SAM" id="MobiDB-lite"/>
    </source>
</evidence>
<feature type="compositionally biased region" description="Basic and acidic residues" evidence="1">
    <location>
        <begin position="99"/>
        <end position="115"/>
    </location>
</feature>
<feature type="region of interest" description="Disordered" evidence="1">
    <location>
        <begin position="160"/>
        <end position="188"/>
    </location>
</feature>
<evidence type="ECO:0000313" key="2">
    <source>
        <dbReference type="EMBL" id="DBA18195.1"/>
    </source>
</evidence>
<name>A0AAV3A3S0_PYXAD</name>
<protein>
    <submittedName>
        <fullName evidence="2">Uncharacterized protein</fullName>
    </submittedName>
</protein>
<dbReference type="Proteomes" id="UP001181693">
    <property type="component" value="Unassembled WGS sequence"/>
</dbReference>
<comment type="caution">
    <text evidence="2">The sequence shown here is derived from an EMBL/GenBank/DDBJ whole genome shotgun (WGS) entry which is preliminary data.</text>
</comment>
<evidence type="ECO:0000313" key="3">
    <source>
        <dbReference type="Proteomes" id="UP001181693"/>
    </source>
</evidence>
<feature type="compositionally biased region" description="Basic and acidic residues" evidence="1">
    <location>
        <begin position="1"/>
        <end position="24"/>
    </location>
</feature>
<feature type="compositionally biased region" description="Basic and acidic residues" evidence="1">
    <location>
        <begin position="177"/>
        <end position="188"/>
    </location>
</feature>
<keyword evidence="3" id="KW-1185">Reference proteome</keyword>
<gene>
    <name evidence="2" type="ORF">GDO54_016473</name>
</gene>
<dbReference type="AlphaFoldDB" id="A0AAV3A3S0"/>
<proteinExistence type="predicted"/>
<dbReference type="EMBL" id="DYDO01000009">
    <property type="protein sequence ID" value="DBA18195.1"/>
    <property type="molecule type" value="Genomic_DNA"/>
</dbReference>
<accession>A0AAV3A3S0</accession>
<feature type="region of interest" description="Disordered" evidence="1">
    <location>
        <begin position="94"/>
        <end position="130"/>
    </location>
</feature>
<organism evidence="2 3">
    <name type="scientific">Pyxicephalus adspersus</name>
    <name type="common">African bullfrog</name>
    <dbReference type="NCBI Taxonomy" id="30357"/>
    <lineage>
        <taxon>Eukaryota</taxon>
        <taxon>Metazoa</taxon>
        <taxon>Chordata</taxon>
        <taxon>Craniata</taxon>
        <taxon>Vertebrata</taxon>
        <taxon>Euteleostomi</taxon>
        <taxon>Amphibia</taxon>
        <taxon>Batrachia</taxon>
        <taxon>Anura</taxon>
        <taxon>Neobatrachia</taxon>
        <taxon>Ranoidea</taxon>
        <taxon>Pyxicephalidae</taxon>
        <taxon>Pyxicephalinae</taxon>
        <taxon>Pyxicephalus</taxon>
    </lineage>
</organism>
<reference evidence="2" key="1">
    <citation type="thesis" date="2020" institute="ProQuest LLC" country="789 East Eisenhower Parkway, Ann Arbor, MI, USA">
        <title>Comparative Genomics and Chromosome Evolution.</title>
        <authorList>
            <person name="Mudd A.B."/>
        </authorList>
    </citation>
    <scope>NUCLEOTIDE SEQUENCE</scope>
    <source>
        <strain evidence="2">1538</strain>
        <tissue evidence="2">Blood</tissue>
    </source>
</reference>
<sequence length="277" mass="31456">MNLLRRNHDGERQRLPPPYPEREGNNQFIEGVNGRFYNNPQPIQPMHVDGQGDVLNLRPEVLYPMNQREASSNQQEFVDSTLEQVALKKRTHGQYISDESFRQPRSKDDPVDQSHLRQPPAKKALEDNPLGSQDQWKESIKYSGPVNQDLSDSHAELKENQLPDLKTSVNMSQFPGKTKEKKESTEEEKNQQLIKENGLADHVGNGPETLITSAEHVGAQGTTFSPTESQMPNPYLNVEDIYTDPGNEEYSETLSFVILEEPETFQDELSIKQTVVS</sequence>
<feature type="region of interest" description="Disordered" evidence="1">
    <location>
        <begin position="1"/>
        <end position="26"/>
    </location>
</feature>